<keyword evidence="5 12" id="KW-0812">Transmembrane</keyword>
<evidence type="ECO:0000256" key="10">
    <source>
        <dbReference type="ARBA" id="ARBA00023136"/>
    </source>
</evidence>
<evidence type="ECO:0000256" key="8">
    <source>
        <dbReference type="ARBA" id="ARBA00023065"/>
    </source>
</evidence>
<evidence type="ECO:0000256" key="1">
    <source>
        <dbReference type="ARBA" id="ARBA00004571"/>
    </source>
</evidence>
<dbReference type="InterPro" id="IPR000531">
    <property type="entry name" value="Beta-barrel_TonB"/>
</dbReference>
<dbReference type="OrthoDB" id="593427at2"/>
<dbReference type="Gene3D" id="2.170.130.10">
    <property type="entry name" value="TonB-dependent receptor, plug domain"/>
    <property type="match status" value="1"/>
</dbReference>
<evidence type="ECO:0000313" key="17">
    <source>
        <dbReference type="EMBL" id="TXC62208.1"/>
    </source>
</evidence>
<evidence type="ECO:0000256" key="5">
    <source>
        <dbReference type="ARBA" id="ARBA00022692"/>
    </source>
</evidence>
<evidence type="ECO:0000256" key="9">
    <source>
        <dbReference type="ARBA" id="ARBA00023077"/>
    </source>
</evidence>
<keyword evidence="10 12" id="KW-0472">Membrane</keyword>
<name>A0A5C6TR78_9SPHN</name>
<keyword evidence="7" id="KW-0408">Iron</keyword>
<keyword evidence="4" id="KW-0410">Iron transport</keyword>
<feature type="signal peptide" evidence="14">
    <location>
        <begin position="1"/>
        <end position="21"/>
    </location>
</feature>
<proteinExistence type="inferred from homology"/>
<evidence type="ECO:0000256" key="14">
    <source>
        <dbReference type="SAM" id="SignalP"/>
    </source>
</evidence>
<dbReference type="RefSeq" id="WP_147041596.1">
    <property type="nucleotide sequence ID" value="NZ_BAABIR010000001.1"/>
</dbReference>
<dbReference type="InterPro" id="IPR037066">
    <property type="entry name" value="Plug_dom_sf"/>
</dbReference>
<comment type="subcellular location">
    <subcellularLocation>
        <location evidence="1 12">Cell outer membrane</location>
        <topology evidence="1 12">Multi-pass membrane protein</topology>
    </subcellularLocation>
</comment>
<dbReference type="InterPro" id="IPR039426">
    <property type="entry name" value="TonB-dep_rcpt-like"/>
</dbReference>
<evidence type="ECO:0000259" key="16">
    <source>
        <dbReference type="Pfam" id="PF07715"/>
    </source>
</evidence>
<evidence type="ECO:0000256" key="3">
    <source>
        <dbReference type="ARBA" id="ARBA00022452"/>
    </source>
</evidence>
<reference evidence="17 18" key="1">
    <citation type="journal article" date="2015" name="J. Microbiol.">
        <title>Sphingosinicella ginsenosidimutans sp. nov., with ginsenoside converting activity.</title>
        <authorList>
            <person name="Kim J.K."/>
            <person name="Kang M.S."/>
            <person name="Park S.C."/>
            <person name="Kim K.M."/>
            <person name="Choi K."/>
            <person name="Yoon M.H."/>
            <person name="Im W.T."/>
        </authorList>
    </citation>
    <scope>NUCLEOTIDE SEQUENCE [LARGE SCALE GENOMIC DNA]</scope>
    <source>
        <strain evidence="17 18">BS-11</strain>
    </source>
</reference>
<dbReference type="AlphaFoldDB" id="A0A5C6TR78"/>
<dbReference type="InterPro" id="IPR036942">
    <property type="entry name" value="Beta-barrel_TonB_sf"/>
</dbReference>
<keyword evidence="2 12" id="KW-0813">Transport</keyword>
<evidence type="ECO:0000259" key="15">
    <source>
        <dbReference type="Pfam" id="PF00593"/>
    </source>
</evidence>
<dbReference type="Pfam" id="PF00593">
    <property type="entry name" value="TonB_dep_Rec_b-barrel"/>
    <property type="match status" value="1"/>
</dbReference>
<protein>
    <submittedName>
        <fullName evidence="17">TonB-dependent receptor</fullName>
    </submittedName>
</protein>
<evidence type="ECO:0000256" key="4">
    <source>
        <dbReference type="ARBA" id="ARBA00022496"/>
    </source>
</evidence>
<feature type="domain" description="TonB-dependent receptor-like beta-barrel" evidence="15">
    <location>
        <begin position="292"/>
        <end position="826"/>
    </location>
</feature>
<keyword evidence="18" id="KW-1185">Reference proteome</keyword>
<dbReference type="EMBL" id="VOQQ01000001">
    <property type="protein sequence ID" value="TXC62208.1"/>
    <property type="molecule type" value="Genomic_DNA"/>
</dbReference>
<dbReference type="Pfam" id="PF07715">
    <property type="entry name" value="Plug"/>
    <property type="match status" value="1"/>
</dbReference>
<dbReference type="PANTHER" id="PTHR32552">
    <property type="entry name" value="FERRICHROME IRON RECEPTOR-RELATED"/>
    <property type="match status" value="1"/>
</dbReference>
<dbReference type="InterPro" id="IPR012910">
    <property type="entry name" value="Plug_dom"/>
</dbReference>
<evidence type="ECO:0000313" key="18">
    <source>
        <dbReference type="Proteomes" id="UP000321249"/>
    </source>
</evidence>
<evidence type="ECO:0000256" key="11">
    <source>
        <dbReference type="ARBA" id="ARBA00023237"/>
    </source>
</evidence>
<accession>A0A5C6TR78</accession>
<evidence type="ECO:0000256" key="13">
    <source>
        <dbReference type="RuleBase" id="RU003357"/>
    </source>
</evidence>
<dbReference type="PANTHER" id="PTHR32552:SF89">
    <property type="entry name" value="CATECHOLATE SIDEROPHORE RECEPTOR FIU"/>
    <property type="match status" value="1"/>
</dbReference>
<gene>
    <name evidence="17" type="ORF">FRZ32_00215</name>
</gene>
<dbReference type="PROSITE" id="PS52016">
    <property type="entry name" value="TONB_DEPENDENT_REC_3"/>
    <property type="match status" value="1"/>
</dbReference>
<keyword evidence="11 12" id="KW-0998">Cell outer membrane</keyword>
<keyword evidence="3 12" id="KW-1134">Transmembrane beta strand</keyword>
<evidence type="ECO:0000256" key="2">
    <source>
        <dbReference type="ARBA" id="ARBA00022448"/>
    </source>
</evidence>
<evidence type="ECO:0000256" key="6">
    <source>
        <dbReference type="ARBA" id="ARBA00022729"/>
    </source>
</evidence>
<comment type="similarity">
    <text evidence="12 13">Belongs to the TonB-dependent receptor family.</text>
</comment>
<keyword evidence="6 14" id="KW-0732">Signal</keyword>
<sequence length="863" mass="93864">MKTLPILFATTSLAFPATAMAQSSGTVDFENNNAIVVTGTRNVGVGGVESPDTSRARAVLNSTLIQHQTPGQSVDDIINSIPGVSFQNNDPFGSAGGTLTIRGFDNTRISQTFDGIPLNDTGNYALYSNQQLDPELIEQVNVNLGSTDVDSPTAAASGSTVNYRTRLPTRDFHVRLQGSVGSYDFMRVFGVIDTGEFTPWGTRAFVAASMAQNDNVFNHRGQIYKQQYNARIYQPLGSNGDFISVAGHYNQNRNNFFGSVPLRTDGSIGTPGTTPSRFPLTRDERFYTVARCTINTTATPGVADTANGCGSTFDERYNPSNTGNIRINSRFTLADGLVLTVDPSYQWVKANGGGTAVGREGYRDLNPAGGFSNCQGVLNDANTSCQTGYQGGTPYYGRDLNGDGDLLDTVRVLAPSQTGTHRIGVIAGLRYDINSNNTIRFAYSYDHGRHRQTGETGLLEINGEPFDVFPINDPLTDAGGNVLEKRDRLSYAILNQFSGEYRGEFLDSRLVVNLGIRAPFFTRKLNNFCATSSATGFVECYSTNTAGADAYAQFNPTIQGPQRRVFHYNAVLPTAGLTYDLTNRASLFFNYSRGLQVPGTDNLYNSFFFAPDTPEARPSPETTDNFDLGVRYRSRDLVAQLSGWYTIFQNRLASSYDPELDRTVYRNLGTVDKYGIDGYLSWQAIPQLQLSVFGSYLWSHIRDDVQIATVGGNPFYLPTAGRRESGAPVYTFGGRAQGQIGPIELGIQAKRTGPRYVNDVNQPIVTCNSGFAVASYCPVNTAGAVNQVIYGAKAPAYTLVDVDVRVPLNFLGLNDQTYFQFNVSNLFDKLYVGGFGGNSLNTSVPFVQIGAPRAFIGTLVVGF</sequence>
<keyword evidence="17" id="KW-0675">Receptor</keyword>
<dbReference type="Proteomes" id="UP000321249">
    <property type="component" value="Unassembled WGS sequence"/>
</dbReference>
<feature type="domain" description="TonB-dependent receptor plug" evidence="16">
    <location>
        <begin position="52"/>
        <end position="158"/>
    </location>
</feature>
<dbReference type="Gene3D" id="2.40.170.20">
    <property type="entry name" value="TonB-dependent receptor, beta-barrel domain"/>
    <property type="match status" value="1"/>
</dbReference>
<feature type="chain" id="PRO_5022878171" evidence="14">
    <location>
        <begin position="22"/>
        <end position="863"/>
    </location>
</feature>
<evidence type="ECO:0000256" key="12">
    <source>
        <dbReference type="PROSITE-ProRule" id="PRU01360"/>
    </source>
</evidence>
<keyword evidence="9 13" id="KW-0798">TonB box</keyword>
<keyword evidence="8" id="KW-0406">Ion transport</keyword>
<evidence type="ECO:0000256" key="7">
    <source>
        <dbReference type="ARBA" id="ARBA00023004"/>
    </source>
</evidence>
<dbReference type="GO" id="GO:0015344">
    <property type="term" value="F:siderophore uptake transmembrane transporter activity"/>
    <property type="evidence" value="ECO:0007669"/>
    <property type="project" value="TreeGrafter"/>
</dbReference>
<dbReference type="SUPFAM" id="SSF56935">
    <property type="entry name" value="Porins"/>
    <property type="match status" value="1"/>
</dbReference>
<dbReference type="GO" id="GO:0009279">
    <property type="term" value="C:cell outer membrane"/>
    <property type="evidence" value="ECO:0007669"/>
    <property type="project" value="UniProtKB-SubCell"/>
</dbReference>
<comment type="caution">
    <text evidence="17">The sequence shown here is derived from an EMBL/GenBank/DDBJ whole genome shotgun (WGS) entry which is preliminary data.</text>
</comment>
<organism evidence="17 18">
    <name type="scientific">Allosphingosinicella ginsenosidimutans</name>
    <dbReference type="NCBI Taxonomy" id="1176539"/>
    <lineage>
        <taxon>Bacteria</taxon>
        <taxon>Pseudomonadati</taxon>
        <taxon>Pseudomonadota</taxon>
        <taxon>Alphaproteobacteria</taxon>
        <taxon>Sphingomonadales</taxon>
        <taxon>Sphingomonadaceae</taxon>
        <taxon>Allosphingosinicella</taxon>
    </lineage>
</organism>